<reference evidence="1 2" key="1">
    <citation type="journal article" date="2005" name="Int. J. Syst. Evol. Microbiol.">
        <title>Bacillus cibi sp. nov., isolated from jeotgal, a traditional Korean fermented seafood.</title>
        <authorList>
            <person name="Yoon J.H."/>
            <person name="Lee C.H."/>
            <person name="Oh T.K."/>
        </authorList>
    </citation>
    <scope>NUCLEOTIDE SEQUENCE [LARGE SCALE GENOMIC DNA]</scope>
    <source>
        <strain evidence="1 2">DSM 16189</strain>
    </source>
</reference>
<keyword evidence="2" id="KW-1185">Reference proteome</keyword>
<gene>
    <name evidence="1" type="ORF">GS18_0206595</name>
</gene>
<protein>
    <submittedName>
        <fullName evidence="1">Uncharacterized protein</fullName>
    </submittedName>
</protein>
<dbReference type="EMBL" id="JNVC02000002">
    <property type="protein sequence ID" value="KEZ53268.1"/>
    <property type="molecule type" value="Genomic_DNA"/>
</dbReference>
<comment type="caution">
    <text evidence="1">The sequence shown here is derived from an EMBL/GenBank/DDBJ whole genome shotgun (WGS) entry which is preliminary data.</text>
</comment>
<evidence type="ECO:0000313" key="1">
    <source>
        <dbReference type="EMBL" id="KEZ53268.1"/>
    </source>
</evidence>
<evidence type="ECO:0000313" key="2">
    <source>
        <dbReference type="Proteomes" id="UP000028549"/>
    </source>
</evidence>
<dbReference type="STRING" id="246786.GS18_0206595"/>
<dbReference type="AlphaFoldDB" id="A0A084H106"/>
<proteinExistence type="predicted"/>
<dbReference type="Proteomes" id="UP000028549">
    <property type="component" value="Unassembled WGS sequence"/>
</dbReference>
<sequence>MLFFVKSIWLFSVQADSAFLVSSSIAQLLCQNRKAQKAKCALGAFLYLTPGANRAILLF</sequence>
<organism evidence="1 2">
    <name type="scientific">Metabacillus indicus</name>
    <name type="common">Bacillus indicus</name>
    <dbReference type="NCBI Taxonomy" id="246786"/>
    <lineage>
        <taxon>Bacteria</taxon>
        <taxon>Bacillati</taxon>
        <taxon>Bacillota</taxon>
        <taxon>Bacilli</taxon>
        <taxon>Bacillales</taxon>
        <taxon>Bacillaceae</taxon>
        <taxon>Metabacillus</taxon>
    </lineage>
</organism>
<name>A0A084H106_METID</name>
<accession>A0A084H106</accession>